<proteinExistence type="predicted"/>
<evidence type="ECO:0000313" key="2">
    <source>
        <dbReference type="EMBL" id="PTX60329.1"/>
    </source>
</evidence>
<sequence>MNVSIYREGEKIGSLPYTSLPAFRLLCEQTGYRTDWKPGQTTFHLIKELQGREILILHKQPNQEARTLMEKIRLFLMDWGADVKILEDPVPRKGKELMIECTVDVPDSVDSPFLIDSGPGAKSRRLAKAVRRELKENGIPSRIREQSLSHRSPDLHLHGFFPSSDDEGKHRDQLEKTAFSLVTAILRFFRNKRPLASLSCLPFDPFSSLIPGFEGVPVKTGDDDQDKKTPQSGVTNSKETEPVEAVQPSSTEPARVDTHPAKKELLAEVFFDYTLISTGEAERPFVVLGNLYIKNTGTETLHNPMICLHPTPRDSVRLGGQILPPNLVETLGVQGSEGPKGWRYLEEDWFRKARERGEYWICPIHALGIAPGTSETFERFQLSVSKQEQGQTVSIEGVVYFQQQDLKLPSNNRISISF</sequence>
<reference evidence="2 3" key="1">
    <citation type="submission" date="2018-04" db="EMBL/GenBank/DDBJ databases">
        <title>Genomic Encyclopedia of Archaeal and Bacterial Type Strains, Phase II (KMG-II): from individual species to whole genera.</title>
        <authorList>
            <person name="Goeker M."/>
        </authorList>
    </citation>
    <scope>NUCLEOTIDE SEQUENCE [LARGE SCALE GENOMIC DNA]</scope>
    <source>
        <strain evidence="2 3">DSM 45787</strain>
    </source>
</reference>
<dbReference type="RefSeq" id="WP_108023039.1">
    <property type="nucleotide sequence ID" value="NZ_QBKR01000009.1"/>
</dbReference>
<gene>
    <name evidence="2" type="ORF">C8P63_10994</name>
</gene>
<feature type="compositionally biased region" description="Basic and acidic residues" evidence="1">
    <location>
        <begin position="220"/>
        <end position="229"/>
    </location>
</feature>
<name>A0A2T6BWA0_9BACL</name>
<keyword evidence="3" id="KW-1185">Reference proteome</keyword>
<dbReference type="AlphaFoldDB" id="A0A2T6BWA0"/>
<organism evidence="2 3">
    <name type="scientific">Melghirimyces profundicolus</name>
    <dbReference type="NCBI Taxonomy" id="1242148"/>
    <lineage>
        <taxon>Bacteria</taxon>
        <taxon>Bacillati</taxon>
        <taxon>Bacillota</taxon>
        <taxon>Bacilli</taxon>
        <taxon>Bacillales</taxon>
        <taxon>Thermoactinomycetaceae</taxon>
        <taxon>Melghirimyces</taxon>
    </lineage>
</organism>
<feature type="region of interest" description="Disordered" evidence="1">
    <location>
        <begin position="217"/>
        <end position="258"/>
    </location>
</feature>
<dbReference type="OrthoDB" id="2679997at2"/>
<comment type="caution">
    <text evidence="2">The sequence shown here is derived from an EMBL/GenBank/DDBJ whole genome shotgun (WGS) entry which is preliminary data.</text>
</comment>
<evidence type="ECO:0000256" key="1">
    <source>
        <dbReference type="SAM" id="MobiDB-lite"/>
    </source>
</evidence>
<dbReference type="Proteomes" id="UP000244240">
    <property type="component" value="Unassembled WGS sequence"/>
</dbReference>
<evidence type="ECO:0000313" key="3">
    <source>
        <dbReference type="Proteomes" id="UP000244240"/>
    </source>
</evidence>
<dbReference type="EMBL" id="QBKR01000009">
    <property type="protein sequence ID" value="PTX60329.1"/>
    <property type="molecule type" value="Genomic_DNA"/>
</dbReference>
<protein>
    <submittedName>
        <fullName evidence="2">Uncharacterized protein</fullName>
    </submittedName>
</protein>
<accession>A0A2T6BWA0</accession>